<dbReference type="RefSeq" id="WP_090662968.1">
    <property type="nucleotide sequence ID" value="NZ_FOXQ01000018.1"/>
</dbReference>
<organism evidence="3 4">
    <name type="scientific">Parafilimonas terrae</name>
    <dbReference type="NCBI Taxonomy" id="1465490"/>
    <lineage>
        <taxon>Bacteria</taxon>
        <taxon>Pseudomonadati</taxon>
        <taxon>Bacteroidota</taxon>
        <taxon>Chitinophagia</taxon>
        <taxon>Chitinophagales</taxon>
        <taxon>Chitinophagaceae</taxon>
        <taxon>Parafilimonas</taxon>
    </lineage>
</organism>
<gene>
    <name evidence="3" type="ORF">SAMN05444277_11848</name>
</gene>
<keyword evidence="1" id="KW-0175">Coiled coil</keyword>
<evidence type="ECO:0000313" key="3">
    <source>
        <dbReference type="EMBL" id="SFQ53468.1"/>
    </source>
</evidence>
<keyword evidence="3" id="KW-0131">Cell cycle</keyword>
<keyword evidence="2" id="KW-0472">Membrane</keyword>
<feature type="transmembrane region" description="Helical" evidence="2">
    <location>
        <begin position="15"/>
        <end position="35"/>
    </location>
</feature>
<keyword evidence="4" id="KW-1185">Reference proteome</keyword>
<dbReference type="Proteomes" id="UP000199031">
    <property type="component" value="Unassembled WGS sequence"/>
</dbReference>
<keyword evidence="3" id="KW-0132">Cell division</keyword>
<sequence length="110" mass="12828">MGTVKSTIRLFKNKYLIVLTAFAILMLFIDHNDIFQQLERRKQLNELLASKAFYEKKIEQTKKNLSDLQHNAAALEKYAREKYYLKKDNEDLFIVPSTSGEQKNNGANNN</sequence>
<dbReference type="STRING" id="1465490.SAMN05444277_11848"/>
<dbReference type="OrthoDB" id="1467719at2"/>
<name>A0A1I5ZAS4_9BACT</name>
<evidence type="ECO:0000313" key="4">
    <source>
        <dbReference type="Proteomes" id="UP000199031"/>
    </source>
</evidence>
<keyword evidence="2" id="KW-0812">Transmembrane</keyword>
<accession>A0A1I5ZAS4</accession>
<evidence type="ECO:0000256" key="2">
    <source>
        <dbReference type="SAM" id="Phobius"/>
    </source>
</evidence>
<dbReference type="EMBL" id="FOXQ01000018">
    <property type="protein sequence ID" value="SFQ53468.1"/>
    <property type="molecule type" value="Genomic_DNA"/>
</dbReference>
<reference evidence="3 4" key="1">
    <citation type="submission" date="2016-10" db="EMBL/GenBank/DDBJ databases">
        <authorList>
            <person name="de Groot N.N."/>
        </authorList>
    </citation>
    <scope>NUCLEOTIDE SEQUENCE [LARGE SCALE GENOMIC DNA]</scope>
    <source>
        <strain evidence="3 4">DSM 28286</strain>
    </source>
</reference>
<dbReference type="InterPro" id="IPR007060">
    <property type="entry name" value="FtsL/DivIC"/>
</dbReference>
<feature type="coiled-coil region" evidence="1">
    <location>
        <begin position="44"/>
        <end position="78"/>
    </location>
</feature>
<dbReference type="GO" id="GO:0051301">
    <property type="term" value="P:cell division"/>
    <property type="evidence" value="ECO:0007669"/>
    <property type="project" value="UniProtKB-KW"/>
</dbReference>
<dbReference type="Pfam" id="PF04977">
    <property type="entry name" value="DivIC"/>
    <property type="match status" value="1"/>
</dbReference>
<evidence type="ECO:0000256" key="1">
    <source>
        <dbReference type="SAM" id="Coils"/>
    </source>
</evidence>
<dbReference type="AlphaFoldDB" id="A0A1I5ZAS4"/>
<keyword evidence="2" id="KW-1133">Transmembrane helix</keyword>
<protein>
    <submittedName>
        <fullName evidence="3">Cell division protein FtsB</fullName>
    </submittedName>
</protein>
<proteinExistence type="predicted"/>